<reference evidence="7" key="1">
    <citation type="journal article" date="2021" name="PeerJ">
        <title>Extensive microbial diversity within the chicken gut microbiome revealed by metagenomics and culture.</title>
        <authorList>
            <person name="Gilroy R."/>
            <person name="Ravi A."/>
            <person name="Getino M."/>
            <person name="Pursley I."/>
            <person name="Horton D.L."/>
            <person name="Alikhan N.F."/>
            <person name="Baker D."/>
            <person name="Gharbi K."/>
            <person name="Hall N."/>
            <person name="Watson M."/>
            <person name="Adriaenssens E.M."/>
            <person name="Foster-Nyarko E."/>
            <person name="Jarju S."/>
            <person name="Secka A."/>
            <person name="Antonio M."/>
            <person name="Oren A."/>
            <person name="Chaudhuri R.R."/>
            <person name="La Ragione R."/>
            <person name="Hildebrand F."/>
            <person name="Pallen M.J."/>
        </authorList>
    </citation>
    <scope>NUCLEOTIDE SEQUENCE</scope>
    <source>
        <strain evidence="7">CHK180-15479</strain>
    </source>
</reference>
<dbReference type="Pfam" id="PF00528">
    <property type="entry name" value="BPD_transp_1"/>
    <property type="match status" value="1"/>
</dbReference>
<protein>
    <submittedName>
        <fullName evidence="7">Sugar ABC transporter permease</fullName>
    </submittedName>
</protein>
<feature type="transmembrane region" description="Helical" evidence="5">
    <location>
        <begin position="106"/>
        <end position="126"/>
    </location>
</feature>
<comment type="subcellular location">
    <subcellularLocation>
        <location evidence="5">Cell membrane</location>
        <topology evidence="5">Multi-pass membrane protein</topology>
    </subcellularLocation>
    <subcellularLocation>
        <location evidence="1">Membrane</location>
        <topology evidence="1">Multi-pass membrane protein</topology>
    </subcellularLocation>
</comment>
<sequence length="294" mass="32922">MSNFVNKHIKWVFSLPALIFMILMIAVPIVMTFIFSLNEWNLLMGNGMKFNFGKNYIDVLTSVEFWQSLGITFYYTILATVAEMLLGLAIALVLNRNFVGKNVVKTIVLLPYMMAPVAVGLMWMLFYEPSSGLMNFIFTSVGLPRSSFVSAKETVIPAIAAVETWQMTPMVVIVCLAGLSSLPTDPMEAARVDGATPLQSFFKVTLPLMTRTLFSIGLLRFIDVFKSFDLIYAMTKGGPANASRTLNLYAYETAFSYYRFGTSSTMLMLLFIIVMILSVVVMKVQRKLVEYYGG</sequence>
<feature type="transmembrane region" description="Helical" evidence="5">
    <location>
        <begin position="73"/>
        <end position="94"/>
    </location>
</feature>
<dbReference type="AlphaFoldDB" id="A0A9D2MZ94"/>
<organism evidence="7 8">
    <name type="scientific">Candidatus Enterocloster excrementipullorum</name>
    <dbReference type="NCBI Taxonomy" id="2838559"/>
    <lineage>
        <taxon>Bacteria</taxon>
        <taxon>Bacillati</taxon>
        <taxon>Bacillota</taxon>
        <taxon>Clostridia</taxon>
        <taxon>Lachnospirales</taxon>
        <taxon>Lachnospiraceae</taxon>
        <taxon>Enterocloster</taxon>
    </lineage>
</organism>
<dbReference type="PANTHER" id="PTHR43759">
    <property type="entry name" value="TREHALOSE TRANSPORT SYSTEM PERMEASE PROTEIN SUGA"/>
    <property type="match status" value="1"/>
</dbReference>
<evidence type="ECO:0000256" key="3">
    <source>
        <dbReference type="ARBA" id="ARBA00022989"/>
    </source>
</evidence>
<keyword evidence="4 5" id="KW-0472">Membrane</keyword>
<evidence type="ECO:0000256" key="1">
    <source>
        <dbReference type="ARBA" id="ARBA00004141"/>
    </source>
</evidence>
<dbReference type="CDD" id="cd06261">
    <property type="entry name" value="TM_PBP2"/>
    <property type="match status" value="1"/>
</dbReference>
<feature type="transmembrane region" description="Helical" evidence="5">
    <location>
        <begin position="257"/>
        <end position="281"/>
    </location>
</feature>
<comment type="similarity">
    <text evidence="5">Belongs to the binding-protein-dependent transport system permease family.</text>
</comment>
<dbReference type="GO" id="GO:0055085">
    <property type="term" value="P:transmembrane transport"/>
    <property type="evidence" value="ECO:0007669"/>
    <property type="project" value="InterPro"/>
</dbReference>
<keyword evidence="5" id="KW-0813">Transport</keyword>
<evidence type="ECO:0000256" key="4">
    <source>
        <dbReference type="ARBA" id="ARBA00023136"/>
    </source>
</evidence>
<evidence type="ECO:0000256" key="5">
    <source>
        <dbReference type="RuleBase" id="RU363032"/>
    </source>
</evidence>
<reference evidence="7" key="2">
    <citation type="submission" date="2021-04" db="EMBL/GenBank/DDBJ databases">
        <authorList>
            <person name="Gilroy R."/>
        </authorList>
    </citation>
    <scope>NUCLEOTIDE SEQUENCE</scope>
    <source>
        <strain evidence="7">CHK180-15479</strain>
    </source>
</reference>
<dbReference type="PANTHER" id="PTHR43759:SF1">
    <property type="entry name" value="GLUCOSE IMPORT SYSTEM PERMEASE PROTEIN GLCT"/>
    <property type="match status" value="1"/>
</dbReference>
<dbReference type="PROSITE" id="PS50928">
    <property type="entry name" value="ABC_TM1"/>
    <property type="match status" value="1"/>
</dbReference>
<evidence type="ECO:0000259" key="6">
    <source>
        <dbReference type="PROSITE" id="PS50928"/>
    </source>
</evidence>
<gene>
    <name evidence="7" type="ORF">H9704_03590</name>
</gene>
<evidence type="ECO:0000313" key="8">
    <source>
        <dbReference type="Proteomes" id="UP000823910"/>
    </source>
</evidence>
<keyword evidence="2 5" id="KW-0812">Transmembrane</keyword>
<comment type="caution">
    <text evidence="7">The sequence shown here is derived from an EMBL/GenBank/DDBJ whole genome shotgun (WGS) entry which is preliminary data.</text>
</comment>
<keyword evidence="3 5" id="KW-1133">Transmembrane helix</keyword>
<dbReference type="InterPro" id="IPR000515">
    <property type="entry name" value="MetI-like"/>
</dbReference>
<dbReference type="InterPro" id="IPR052730">
    <property type="entry name" value="Sugar_ABC_transporter"/>
</dbReference>
<dbReference type="SUPFAM" id="SSF161098">
    <property type="entry name" value="MetI-like"/>
    <property type="match status" value="1"/>
</dbReference>
<dbReference type="Proteomes" id="UP000823910">
    <property type="component" value="Unassembled WGS sequence"/>
</dbReference>
<dbReference type="GO" id="GO:0005886">
    <property type="term" value="C:plasma membrane"/>
    <property type="evidence" value="ECO:0007669"/>
    <property type="project" value="UniProtKB-SubCell"/>
</dbReference>
<evidence type="ECO:0000256" key="2">
    <source>
        <dbReference type="ARBA" id="ARBA00022692"/>
    </source>
</evidence>
<evidence type="ECO:0000313" key="7">
    <source>
        <dbReference type="EMBL" id="HJC05224.1"/>
    </source>
</evidence>
<feature type="domain" description="ABC transmembrane type-1" evidence="6">
    <location>
        <begin position="69"/>
        <end position="281"/>
    </location>
</feature>
<feature type="transmembrane region" description="Helical" evidence="5">
    <location>
        <begin position="12"/>
        <end position="35"/>
    </location>
</feature>
<name>A0A9D2MZ94_9FIRM</name>
<proteinExistence type="inferred from homology"/>
<dbReference type="EMBL" id="DWWT01000015">
    <property type="protein sequence ID" value="HJC05224.1"/>
    <property type="molecule type" value="Genomic_DNA"/>
</dbReference>
<dbReference type="InterPro" id="IPR035906">
    <property type="entry name" value="MetI-like_sf"/>
</dbReference>
<dbReference type="Gene3D" id="1.10.3720.10">
    <property type="entry name" value="MetI-like"/>
    <property type="match status" value="1"/>
</dbReference>
<accession>A0A9D2MZ94</accession>